<proteinExistence type="predicted"/>
<feature type="compositionally biased region" description="Basic residues" evidence="1">
    <location>
        <begin position="145"/>
        <end position="161"/>
    </location>
</feature>
<evidence type="ECO:0000256" key="1">
    <source>
        <dbReference type="SAM" id="MobiDB-lite"/>
    </source>
</evidence>
<feature type="compositionally biased region" description="Basic and acidic residues" evidence="1">
    <location>
        <begin position="70"/>
        <end position="81"/>
    </location>
</feature>
<reference evidence="2" key="1">
    <citation type="submission" date="2021-01" db="EMBL/GenBank/DDBJ databases">
        <authorList>
            <person name="Corre E."/>
            <person name="Pelletier E."/>
            <person name="Niang G."/>
            <person name="Scheremetjew M."/>
            <person name="Finn R."/>
            <person name="Kale V."/>
            <person name="Holt S."/>
            <person name="Cochrane G."/>
            <person name="Meng A."/>
            <person name="Brown T."/>
            <person name="Cohen L."/>
        </authorList>
    </citation>
    <scope>NUCLEOTIDE SEQUENCE</scope>
    <source>
        <strain evidence="2">CCMP622</strain>
    </source>
</reference>
<dbReference type="AlphaFoldDB" id="A0A7S2U443"/>
<sequence length="161" mass="18866">MSFPLQSLDYNSFILLPGARNALPGMRMMKEQHSLSDEDSSPAEQHSRRRLPLSLTARPFTPKTLSPQHGSRDRGRSHAEQPDIPLQPEISPIAMEFYANPARHERLKLRERARAMKALARGYRQQHDPSRRFRDFRVTPEPTRRHNYAFHHNPRISRRQN</sequence>
<protein>
    <submittedName>
        <fullName evidence="2">Uncharacterized protein</fullName>
    </submittedName>
</protein>
<name>A0A7S2U443_9EUKA</name>
<feature type="region of interest" description="Disordered" evidence="1">
    <location>
        <begin position="140"/>
        <end position="161"/>
    </location>
</feature>
<dbReference type="EMBL" id="HBHP01037024">
    <property type="protein sequence ID" value="CAD9778745.1"/>
    <property type="molecule type" value="Transcribed_RNA"/>
</dbReference>
<evidence type="ECO:0000313" key="2">
    <source>
        <dbReference type="EMBL" id="CAD9778745.1"/>
    </source>
</evidence>
<accession>A0A7S2U443</accession>
<organism evidence="2">
    <name type="scientific">Lotharella oceanica</name>
    <dbReference type="NCBI Taxonomy" id="641309"/>
    <lineage>
        <taxon>Eukaryota</taxon>
        <taxon>Sar</taxon>
        <taxon>Rhizaria</taxon>
        <taxon>Cercozoa</taxon>
        <taxon>Chlorarachniophyceae</taxon>
        <taxon>Lotharella</taxon>
    </lineage>
</organism>
<feature type="region of interest" description="Disordered" evidence="1">
    <location>
        <begin position="31"/>
        <end position="91"/>
    </location>
</feature>
<gene>
    <name evidence="2" type="ORF">LSP00402_LOCUS22761</name>
</gene>